<protein>
    <submittedName>
        <fullName evidence="1">Uncharacterized protein</fullName>
    </submittedName>
</protein>
<name>A0A381TT95_9ZZZZ</name>
<reference evidence="1" key="1">
    <citation type="submission" date="2018-05" db="EMBL/GenBank/DDBJ databases">
        <authorList>
            <person name="Lanie J.A."/>
            <person name="Ng W.-L."/>
            <person name="Kazmierczak K.M."/>
            <person name="Andrzejewski T.M."/>
            <person name="Davidsen T.M."/>
            <person name="Wayne K.J."/>
            <person name="Tettelin H."/>
            <person name="Glass J.I."/>
            <person name="Rusch D."/>
            <person name="Podicherti R."/>
            <person name="Tsui H.-C.T."/>
            <person name="Winkler M.E."/>
        </authorList>
    </citation>
    <scope>NUCLEOTIDE SEQUENCE</scope>
</reference>
<evidence type="ECO:0000313" key="1">
    <source>
        <dbReference type="EMBL" id="SVA19262.1"/>
    </source>
</evidence>
<dbReference type="EMBL" id="UINC01005127">
    <property type="protein sequence ID" value="SVA19262.1"/>
    <property type="molecule type" value="Genomic_DNA"/>
</dbReference>
<sequence>MQRLVASLLLWCLLFPNLSLAENPLLIFSGDLRGEIKPCGCAEEGDMGGLPRRLTFFKQQQIQHSSLLYLALGNNFPEPSGQGDLKIELIQSALKKLRPKAVL</sequence>
<organism evidence="1">
    <name type="scientific">marine metagenome</name>
    <dbReference type="NCBI Taxonomy" id="408172"/>
    <lineage>
        <taxon>unclassified sequences</taxon>
        <taxon>metagenomes</taxon>
        <taxon>ecological metagenomes</taxon>
    </lineage>
</organism>
<dbReference type="AlphaFoldDB" id="A0A381TT95"/>
<accession>A0A381TT95</accession>
<proteinExistence type="predicted"/>
<gene>
    <name evidence="1" type="ORF">METZ01_LOCUS72116</name>
</gene>
<feature type="non-terminal residue" evidence="1">
    <location>
        <position position="103"/>
    </location>
</feature>